<reference evidence="2 3" key="1">
    <citation type="submission" date="2018-09" db="EMBL/GenBank/DDBJ databases">
        <title>Genomic investigation of the strawberry pathogen Phytophthora fragariae indicates pathogenicity is determined by transcriptional variation in three key races.</title>
        <authorList>
            <person name="Adams T.M."/>
            <person name="Armitage A.D."/>
            <person name="Sobczyk M.K."/>
            <person name="Bates H.J."/>
            <person name="Dunwell J.M."/>
            <person name="Nellist C.F."/>
            <person name="Harrison R.J."/>
        </authorList>
    </citation>
    <scope>NUCLEOTIDE SEQUENCE [LARGE SCALE GENOMIC DNA]</scope>
    <source>
        <strain evidence="2 3">SCRP324</strain>
    </source>
</reference>
<proteinExistence type="predicted"/>
<dbReference type="EMBL" id="QXFU01000234">
    <property type="protein sequence ID" value="KAE9039449.1"/>
    <property type="molecule type" value="Genomic_DNA"/>
</dbReference>
<dbReference type="AlphaFoldDB" id="A0A6A3N7P5"/>
<gene>
    <name evidence="2" type="ORF">PR002_g5505</name>
</gene>
<dbReference type="OrthoDB" id="128631at2759"/>
<evidence type="ECO:0000256" key="1">
    <source>
        <dbReference type="SAM" id="MobiDB-lite"/>
    </source>
</evidence>
<dbReference type="Proteomes" id="UP000435112">
    <property type="component" value="Unassembled WGS sequence"/>
</dbReference>
<evidence type="ECO:0000313" key="3">
    <source>
        <dbReference type="Proteomes" id="UP000435112"/>
    </source>
</evidence>
<accession>A0A6A3N7P5</accession>
<sequence>MTTANGDAASEWYPSDVVAALRAVHTHAIYEVPGTAPLQEIHAMCNLYQAVFYQLFEDILHGTPSRDFEERARRMLSRDSPEYIRFVTRVLSDAVHRALLRHPGQDRANPRAQRQAPPRGRPSATRTLGIQRAQSSVIHAATRNQISPED</sequence>
<comment type="caution">
    <text evidence="2">The sequence shown here is derived from an EMBL/GenBank/DDBJ whole genome shotgun (WGS) entry which is preliminary data.</text>
</comment>
<protein>
    <submittedName>
        <fullName evidence="2">Uncharacterized protein</fullName>
    </submittedName>
</protein>
<name>A0A6A3N7P5_9STRA</name>
<feature type="compositionally biased region" description="Polar residues" evidence="1">
    <location>
        <begin position="125"/>
        <end position="150"/>
    </location>
</feature>
<evidence type="ECO:0000313" key="2">
    <source>
        <dbReference type="EMBL" id="KAE9039449.1"/>
    </source>
</evidence>
<feature type="compositionally biased region" description="Low complexity" evidence="1">
    <location>
        <begin position="110"/>
        <end position="124"/>
    </location>
</feature>
<feature type="region of interest" description="Disordered" evidence="1">
    <location>
        <begin position="100"/>
        <end position="150"/>
    </location>
</feature>
<organism evidence="2 3">
    <name type="scientific">Phytophthora rubi</name>
    <dbReference type="NCBI Taxonomy" id="129364"/>
    <lineage>
        <taxon>Eukaryota</taxon>
        <taxon>Sar</taxon>
        <taxon>Stramenopiles</taxon>
        <taxon>Oomycota</taxon>
        <taxon>Peronosporomycetes</taxon>
        <taxon>Peronosporales</taxon>
        <taxon>Peronosporaceae</taxon>
        <taxon>Phytophthora</taxon>
    </lineage>
</organism>